<dbReference type="CDD" id="cd19051">
    <property type="entry name" value="LGIC_TM_cation"/>
    <property type="match status" value="1"/>
</dbReference>
<dbReference type="WBParaSite" id="maker-uti_cns_0010308-snap-gene-0.2-mRNA-1">
    <property type="protein sequence ID" value="maker-uti_cns_0010308-snap-gene-0.2-mRNA-1"/>
    <property type="gene ID" value="maker-uti_cns_0010308-snap-gene-0.2"/>
</dbReference>
<dbReference type="GO" id="GO:0004888">
    <property type="term" value="F:transmembrane signaling receptor activity"/>
    <property type="evidence" value="ECO:0007669"/>
    <property type="project" value="InterPro"/>
</dbReference>
<dbReference type="Gene3D" id="1.20.58.390">
    <property type="entry name" value="Neurotransmitter-gated ion-channel transmembrane domain"/>
    <property type="match status" value="1"/>
</dbReference>
<proteinExistence type="inferred from homology"/>
<evidence type="ECO:0000256" key="13">
    <source>
        <dbReference type="ARBA" id="ARBA00034099"/>
    </source>
</evidence>
<evidence type="ECO:0000256" key="4">
    <source>
        <dbReference type="ARBA" id="ARBA00022989"/>
    </source>
</evidence>
<dbReference type="Gene3D" id="1.10.340.70">
    <property type="match status" value="1"/>
</dbReference>
<evidence type="ECO:0000256" key="8">
    <source>
        <dbReference type="ARBA" id="ARBA00023157"/>
    </source>
</evidence>
<sequence length="1930" mass="218206">MRPPQLGGVAAALAVAFAILAAESDTTTVQPAVYGRSSMRNRSLEKKLIKTLLHRYNETGIVGRPVVKASDLMTIQFGLAIIQILDLDENRQFLRTNCWMRYAWQDPLLNWTWNGTEEAREWKSFENITQLRLNPEDVWTPDIRLFNFADTRLKEKRTARIVVYQDGSVLWVPQSLFKSTCEIEIKYFPFDTQTCSLEFGSRTYDLTKINLTWYPFEYEVYKYEPNPYVDFTNYIRSHEWITDGQEEFTVRPSQRERQLKSRMKCKKITTLDRNGTKHTRIYQTLVYKIRMRRNPAFYLSILVLPCILLSCLTWVIFWLPPESPAKMLLGMNIFVAFFVLMLLLAKTTPSAVRDFPYIGYFYGFNMVLITLTIVLNFYVRAERQKPMNHILRRWAVEGLGRMFLVRQAVPLKSPAELSAASSAAEAAALRSASHQTLSGGLAVSAKSATDDAGDSPILSMPSGPGGMAQYGEVEREVREIRQFLKSYVGRLKEKDRRNMASMEWRTLAVVLDRLFFTAYLICFLCRKFPDEVLEEAGETVQNEAWRVVDETTDERAGLLPEFLGVPRFLTDEAINLLVEFTNARAWEELRILEEDQEEGNQRLPPVLSDWKDCSANEIKKVIAIIFYMGIVKKPEIQSYWATSKFHEINFFKFMPDKDLAVDEELVQHKGRLAFKQYIPTKRARYGIKTYCLCDSKTGYLWNILMRMPAPSHRCMRFGDVLAIKVTDRKASGVKTLYLIDSFGTAGSVQRQRIRRGGQVDVVSKPVSVLDYSKCMGGVDRLDSALQPNHPNRKMYRWHQKLGIHFLLQLAHNSWILYHLSGGSKKFLPFMENLVVALIDSSGPGKKRCVRPVPDVGGAVHLPGKLPATPGNEWRTRRCRICYRNGRTRRTVFSLKYAQRRDLSSTFDHHLRNASHSVQLYRKQAVMLQKSQQERINEVMSVSDLNKPSIFTAAAGQDLNARRTQTWSLRRASLHLSGRRFAADSTGYSAVLARPRTPGDSKTSGPPLLPSSSLHLYYEHAHQTLVQCAHPAVASHPTERTPVQSNRQNVRPIQALPMTLRPQRLVVDLLFDARAPFLDTGAADSHRSRIPIAFIGRLRFSSQLHSTAGGSDAARHYDDHRQLQRHSELPRRLRSTRRRLIDRFLPSYSLPVIKHDTHRTTPADISQCTRQLHFARSRRMEPAQPLRAKSLSRPPRFRRPDLSRSRPSKTGRPASTFSDVSGRFILLTQLPCDGEVSRRQRIQSPIRLLTATRRSIGDRHAPQAAERLTTSRLPDQRHGLHRSQEQPFRQQLRRAYSIESYTAYLPCFTTSAPMHSLEQAFRHNSHGNSDRNQRYMSILSEYVTDFQYIRGSDNVVADALSRLDEPTAIAAIQQGAAPTDLNRDQQAADNLSESDHCRFFPLGDGRRVLCETSTGYPRPVVPISMRESLLKHFHELGHYGFRRTANLIISRYYWTGMRAEIKVFCRSCEVCQRTKIDRHTTAGSAAFNLPSNRPRQTVQPTSGQEETSTPAGHQDDTEATPTSTTANTPKVDEEAPTTRTRSGRRGRQVLSGLGKLALLHALADVPVYEGSLRVHQIKLVIQTAESLNNSRCVAQHAQGAGHLGQVASGNGSGRLVVDAHLEAGWAPVDESDATASLDCGDGGVDVLGDDVAAVQHAAGHVLAVARVALHHLVLRIEGGRGDVRHCQGLVAGLLGCGWLRMMGAYVTSGKWILGYGTRLVWNSVRSTFRAPSKRREAVIELTIWAMRRFRFMRRVDGELQLRLLAVFNRQALHEQGGEAGAGAAAEAIEPLTGDDGRAYVTSGKWILGYGTRLVWNSVRSTFRAPSKRREAVIELTIWAMRRFRFMRRVDGELQLRLLAVFNRQALHEQGGVVSLAEGCVRPGDAVRPDAVLQAVELPAGVADLHTSLAYMDGDALALRVEYGRFSGVARR</sequence>
<comment type="subcellular location">
    <subcellularLocation>
        <location evidence="13">Synaptic cell membrane</location>
        <topology evidence="13">Multi-pass membrane protein</topology>
    </subcellularLocation>
</comment>
<feature type="region of interest" description="Disordered" evidence="15">
    <location>
        <begin position="1481"/>
        <end position="1544"/>
    </location>
</feature>
<keyword evidence="14" id="KW-0732">Signal</keyword>
<evidence type="ECO:0000256" key="5">
    <source>
        <dbReference type="ARBA" id="ARBA00023018"/>
    </source>
</evidence>
<protein>
    <submittedName>
        <fullName evidence="21">Neur_chan_LBD domain-containing protein</fullName>
    </submittedName>
</protein>
<keyword evidence="5" id="KW-0770">Synapse</keyword>
<dbReference type="SUPFAM" id="SSF63712">
    <property type="entry name" value="Nicotinic receptor ligand binding domain-like"/>
    <property type="match status" value="1"/>
</dbReference>
<keyword evidence="3 14" id="KW-0812">Transmembrane</keyword>
<dbReference type="InterPro" id="IPR036719">
    <property type="entry name" value="Neuro-gated_channel_TM_sf"/>
</dbReference>
<dbReference type="Pfam" id="PF13843">
    <property type="entry name" value="DDE_Tnp_1_7"/>
    <property type="match status" value="2"/>
</dbReference>
<feature type="transmembrane region" description="Helical" evidence="14">
    <location>
        <begin position="297"/>
        <end position="320"/>
    </location>
</feature>
<evidence type="ECO:0000256" key="1">
    <source>
        <dbReference type="ARBA" id="ARBA00022448"/>
    </source>
</evidence>
<feature type="domain" description="PiggyBac transposable element-derived protein" evidence="18">
    <location>
        <begin position="653"/>
        <end position="707"/>
    </location>
</feature>
<comment type="caution">
    <text evidence="14">Lacks conserved residue(s) required for the propagation of feature annotation.</text>
</comment>
<feature type="domain" description="Neurotransmitter-gated ion-channel transmembrane" evidence="17">
    <location>
        <begin position="302"/>
        <end position="525"/>
    </location>
</feature>
<dbReference type="Pfam" id="PF02932">
    <property type="entry name" value="Neur_chan_memb"/>
    <property type="match status" value="1"/>
</dbReference>
<dbReference type="InterPro" id="IPR041588">
    <property type="entry name" value="Integrase_H2C2"/>
</dbReference>
<dbReference type="InterPro" id="IPR036734">
    <property type="entry name" value="Neur_chan_lig-bd_sf"/>
</dbReference>
<evidence type="ECO:0000256" key="10">
    <source>
        <dbReference type="ARBA" id="ARBA00023180"/>
    </source>
</evidence>
<keyword evidence="20" id="KW-1185">Reference proteome</keyword>
<dbReference type="GO" id="GO:0022848">
    <property type="term" value="F:acetylcholine-gated monoatomic cation-selective channel activity"/>
    <property type="evidence" value="ECO:0007669"/>
    <property type="project" value="InterPro"/>
</dbReference>
<evidence type="ECO:0000259" key="17">
    <source>
        <dbReference type="Pfam" id="PF02932"/>
    </source>
</evidence>
<feature type="transmembrane region" description="Helical" evidence="14">
    <location>
        <begin position="327"/>
        <end position="345"/>
    </location>
</feature>
<feature type="transmembrane region" description="Helical" evidence="14">
    <location>
        <begin position="357"/>
        <end position="379"/>
    </location>
</feature>
<comment type="similarity">
    <text evidence="14">Belongs to the ligand-gated ion channel (TC 1.A.9) family.</text>
</comment>
<feature type="compositionally biased region" description="Polar residues" evidence="15">
    <location>
        <begin position="1488"/>
        <end position="1510"/>
    </location>
</feature>
<dbReference type="FunFam" id="1.10.340.70:FF:000001">
    <property type="entry name" value="Retrovirus-related Pol polyprotein from transposon gypsy-like Protein"/>
    <property type="match status" value="1"/>
</dbReference>
<feature type="domain" description="Integrase zinc-binding" evidence="19">
    <location>
        <begin position="1420"/>
        <end position="1474"/>
    </location>
</feature>
<dbReference type="PRINTS" id="PR00252">
    <property type="entry name" value="NRIONCHANNEL"/>
</dbReference>
<dbReference type="GO" id="GO:0045211">
    <property type="term" value="C:postsynaptic membrane"/>
    <property type="evidence" value="ECO:0007669"/>
    <property type="project" value="InterPro"/>
</dbReference>
<dbReference type="InterPro" id="IPR029526">
    <property type="entry name" value="PGBD"/>
</dbReference>
<evidence type="ECO:0000256" key="7">
    <source>
        <dbReference type="ARBA" id="ARBA00023136"/>
    </source>
</evidence>
<organism evidence="20 21">
    <name type="scientific">Macrostomum lignano</name>
    <dbReference type="NCBI Taxonomy" id="282301"/>
    <lineage>
        <taxon>Eukaryota</taxon>
        <taxon>Metazoa</taxon>
        <taxon>Spiralia</taxon>
        <taxon>Lophotrochozoa</taxon>
        <taxon>Platyhelminthes</taxon>
        <taxon>Rhabditophora</taxon>
        <taxon>Macrostomorpha</taxon>
        <taxon>Macrostomida</taxon>
        <taxon>Macrostomidae</taxon>
        <taxon>Macrostomum</taxon>
    </lineage>
</organism>
<evidence type="ECO:0000256" key="11">
    <source>
        <dbReference type="ARBA" id="ARBA00023286"/>
    </source>
</evidence>
<feature type="domain" description="Neurotransmitter-gated ion-channel ligand-binding" evidence="16">
    <location>
        <begin position="45"/>
        <end position="246"/>
    </location>
</feature>
<feature type="region of interest" description="Disordered" evidence="15">
    <location>
        <begin position="1174"/>
        <end position="1215"/>
    </location>
</feature>
<keyword evidence="4 14" id="KW-1133">Transmembrane helix</keyword>
<dbReference type="SUPFAM" id="SSF90112">
    <property type="entry name" value="Neurotransmitter-gated ion-channel transmembrane pore"/>
    <property type="match status" value="1"/>
</dbReference>
<feature type="chain" id="PRO_5022251271" evidence="14">
    <location>
        <begin position="25"/>
        <end position="1930"/>
    </location>
</feature>
<evidence type="ECO:0000313" key="20">
    <source>
        <dbReference type="Proteomes" id="UP000095280"/>
    </source>
</evidence>
<dbReference type="InterPro" id="IPR002394">
    <property type="entry name" value="Nicotinic_acetylcholine_rcpt"/>
</dbReference>
<dbReference type="Gene3D" id="2.70.170.10">
    <property type="entry name" value="Neurotransmitter-gated ion-channel ligand-binding domain"/>
    <property type="match status" value="1"/>
</dbReference>
<evidence type="ECO:0000256" key="14">
    <source>
        <dbReference type="RuleBase" id="RU000687"/>
    </source>
</evidence>
<dbReference type="Pfam" id="PF02931">
    <property type="entry name" value="Neur_chan_LBD"/>
    <property type="match status" value="1"/>
</dbReference>
<keyword evidence="7 14" id="KW-0472">Membrane</keyword>
<keyword evidence="8" id="KW-1015">Disulfide bond</keyword>
<accession>A0A1I8I6I8</accession>
<feature type="signal peptide" evidence="14">
    <location>
        <begin position="1"/>
        <end position="24"/>
    </location>
</feature>
<dbReference type="PANTHER" id="PTHR18945">
    <property type="entry name" value="NEUROTRANSMITTER GATED ION CHANNEL"/>
    <property type="match status" value="1"/>
</dbReference>
<dbReference type="InterPro" id="IPR006201">
    <property type="entry name" value="Neur_channel"/>
</dbReference>
<feature type="domain" description="PiggyBac transposable element-derived protein" evidence="18">
    <location>
        <begin position="568"/>
        <end position="651"/>
    </location>
</feature>
<reference evidence="21" key="1">
    <citation type="submission" date="2016-11" db="UniProtKB">
        <authorList>
            <consortium name="WormBaseParasite"/>
        </authorList>
    </citation>
    <scope>IDENTIFICATION</scope>
</reference>
<evidence type="ECO:0000259" key="16">
    <source>
        <dbReference type="Pfam" id="PF02931"/>
    </source>
</evidence>
<keyword evidence="6 14" id="KW-0406">Ion transport</keyword>
<keyword evidence="10" id="KW-0325">Glycoprotein</keyword>
<dbReference type="InterPro" id="IPR006202">
    <property type="entry name" value="Neur_chan_lig-bd"/>
</dbReference>
<evidence type="ECO:0000256" key="12">
    <source>
        <dbReference type="ARBA" id="ARBA00023303"/>
    </source>
</evidence>
<keyword evidence="2" id="KW-1003">Cell membrane</keyword>
<evidence type="ECO:0000256" key="3">
    <source>
        <dbReference type="ARBA" id="ARBA00022692"/>
    </source>
</evidence>
<evidence type="ECO:0000256" key="6">
    <source>
        <dbReference type="ARBA" id="ARBA00023065"/>
    </source>
</evidence>
<keyword evidence="12 14" id="KW-0407">Ion channel</keyword>
<evidence type="ECO:0000256" key="9">
    <source>
        <dbReference type="ARBA" id="ARBA00023170"/>
    </source>
</evidence>
<evidence type="ECO:0000259" key="18">
    <source>
        <dbReference type="Pfam" id="PF13843"/>
    </source>
</evidence>
<keyword evidence="11" id="KW-1071">Ligand-gated ion channel</keyword>
<keyword evidence="1 14" id="KW-0813">Transport</keyword>
<dbReference type="InterPro" id="IPR006029">
    <property type="entry name" value="Neurotrans-gated_channel_TM"/>
</dbReference>
<evidence type="ECO:0000256" key="15">
    <source>
        <dbReference type="SAM" id="MobiDB-lite"/>
    </source>
</evidence>
<dbReference type="InterPro" id="IPR038050">
    <property type="entry name" value="Neuro_actylchol_rec"/>
</dbReference>
<dbReference type="InterPro" id="IPR018000">
    <property type="entry name" value="Neurotransmitter_ion_chnl_CS"/>
</dbReference>
<evidence type="ECO:0000259" key="19">
    <source>
        <dbReference type="Pfam" id="PF17921"/>
    </source>
</evidence>
<dbReference type="Pfam" id="PF17921">
    <property type="entry name" value="Integrase_H2C2"/>
    <property type="match status" value="1"/>
</dbReference>
<dbReference type="Proteomes" id="UP000095280">
    <property type="component" value="Unplaced"/>
</dbReference>
<keyword evidence="9" id="KW-0675">Receptor</keyword>
<feature type="compositionally biased region" description="Low complexity" evidence="15">
    <location>
        <begin position="1518"/>
        <end position="1528"/>
    </location>
</feature>
<evidence type="ECO:0000256" key="2">
    <source>
        <dbReference type="ARBA" id="ARBA00022475"/>
    </source>
</evidence>
<dbReference type="PROSITE" id="PS00236">
    <property type="entry name" value="NEUROTR_ION_CHANNEL"/>
    <property type="match status" value="1"/>
</dbReference>
<dbReference type="PRINTS" id="PR00254">
    <property type="entry name" value="NICOTINICR"/>
</dbReference>
<name>A0A1I8I6I8_9PLAT</name>
<evidence type="ECO:0000313" key="21">
    <source>
        <dbReference type="WBParaSite" id="maker-uti_cns_0010308-snap-gene-0.2-mRNA-1"/>
    </source>
</evidence>